<dbReference type="InterPro" id="IPR029069">
    <property type="entry name" value="HotDog_dom_sf"/>
</dbReference>
<feature type="domain" description="FAS1-like dehydratase" evidence="1">
    <location>
        <begin position="85"/>
        <end position="148"/>
    </location>
</feature>
<dbReference type="EMBL" id="JBHRYJ010000005">
    <property type="protein sequence ID" value="MFC3677712.1"/>
    <property type="molecule type" value="Genomic_DNA"/>
</dbReference>
<evidence type="ECO:0000313" key="3">
    <source>
        <dbReference type="Proteomes" id="UP001595711"/>
    </source>
</evidence>
<dbReference type="PANTHER" id="PTHR28152">
    <property type="entry name" value="HYDROXYACYL-THIOESTER DEHYDRATASE TYPE 2, MITOCHONDRIAL"/>
    <property type="match status" value="1"/>
</dbReference>
<dbReference type="Pfam" id="PF13452">
    <property type="entry name" value="FAS1_DH_region"/>
    <property type="match status" value="1"/>
</dbReference>
<keyword evidence="3" id="KW-1185">Reference proteome</keyword>
<comment type="caution">
    <text evidence="2">The sequence shown here is derived from an EMBL/GenBank/DDBJ whole genome shotgun (WGS) entry which is preliminary data.</text>
</comment>
<evidence type="ECO:0000259" key="1">
    <source>
        <dbReference type="Pfam" id="PF13452"/>
    </source>
</evidence>
<dbReference type="Gene3D" id="3.10.129.10">
    <property type="entry name" value="Hotdog Thioesterase"/>
    <property type="match status" value="1"/>
</dbReference>
<dbReference type="InterPro" id="IPR052741">
    <property type="entry name" value="Mitochondrial_HTD2"/>
</dbReference>
<protein>
    <submittedName>
        <fullName evidence="2">MaoC family dehydratase N-terminal domain-containing protein</fullName>
    </submittedName>
</protein>
<reference evidence="3" key="1">
    <citation type="journal article" date="2019" name="Int. J. Syst. Evol. Microbiol.">
        <title>The Global Catalogue of Microorganisms (GCM) 10K type strain sequencing project: providing services to taxonomists for standard genome sequencing and annotation.</title>
        <authorList>
            <consortium name="The Broad Institute Genomics Platform"/>
            <consortium name="The Broad Institute Genome Sequencing Center for Infectious Disease"/>
            <person name="Wu L."/>
            <person name="Ma J."/>
        </authorList>
    </citation>
    <scope>NUCLEOTIDE SEQUENCE [LARGE SCALE GENOMIC DNA]</scope>
    <source>
        <strain evidence="3">KCTC 42182</strain>
    </source>
</reference>
<gene>
    <name evidence="2" type="ORF">ACFOOQ_19325</name>
</gene>
<accession>A0ABV7VLX9</accession>
<evidence type="ECO:0000313" key="2">
    <source>
        <dbReference type="EMBL" id="MFC3677712.1"/>
    </source>
</evidence>
<proteinExistence type="predicted"/>
<organism evidence="2 3">
    <name type="scientific">Ferrovibrio xuzhouensis</name>
    <dbReference type="NCBI Taxonomy" id="1576914"/>
    <lineage>
        <taxon>Bacteria</taxon>
        <taxon>Pseudomonadati</taxon>
        <taxon>Pseudomonadota</taxon>
        <taxon>Alphaproteobacteria</taxon>
        <taxon>Rhodospirillales</taxon>
        <taxon>Rhodospirillaceae</taxon>
        <taxon>Ferrovibrio</taxon>
    </lineage>
</organism>
<sequence>MPDRIPDLKDWVGGSQEAADLVLTERCVALAAALGEPTVDLQDGGVLPPLRHWLYFWDIVARDRLGRDGHPALGGFLPDIGAHWGGSATRRMWAGSRIDLHRPLTLGQPVRRLSVIEAIAEKSGRSGRLVFVTVRHEIFDHAGDLAMTDRHDIVYREETPGSGGGLAAPEPAPADHAWEDAATGDPVLLFRYSALTFNGHRIHYDRDYAREVEGYAGLVVHGPLLATLLCDFACTLRPGQSLQGFAFRGRRPVTDGRPFRLRAKVLSDAALSLWIADADDALAMTAEATFG</sequence>
<dbReference type="PANTHER" id="PTHR28152:SF1">
    <property type="entry name" value="HYDROXYACYL-THIOESTER DEHYDRATASE TYPE 2, MITOCHONDRIAL"/>
    <property type="match status" value="1"/>
</dbReference>
<dbReference type="InterPro" id="IPR039569">
    <property type="entry name" value="FAS1-like_DH_region"/>
</dbReference>
<name>A0ABV7VLX9_9PROT</name>
<dbReference type="SUPFAM" id="SSF54637">
    <property type="entry name" value="Thioesterase/thiol ester dehydrase-isomerase"/>
    <property type="match status" value="2"/>
</dbReference>
<dbReference type="RefSeq" id="WP_379729299.1">
    <property type="nucleotide sequence ID" value="NZ_JBHRYJ010000005.1"/>
</dbReference>
<dbReference type="Proteomes" id="UP001595711">
    <property type="component" value="Unassembled WGS sequence"/>
</dbReference>